<dbReference type="Proteomes" id="UP000799118">
    <property type="component" value="Unassembled WGS sequence"/>
</dbReference>
<dbReference type="OrthoDB" id="427886at2759"/>
<sequence>PAPAEADLPRLYCEVEARRLRNLLSPQEPKEEEDEWKGIKGLPKHPAIGAIVTTKRRLVEQVERISLGGVTGR</sequence>
<gene>
    <name evidence="1" type="ORF">BT96DRAFT_1062056</name>
</gene>
<name>A0A6A4H0B6_9AGAR</name>
<evidence type="ECO:0000313" key="2">
    <source>
        <dbReference type="Proteomes" id="UP000799118"/>
    </source>
</evidence>
<dbReference type="EMBL" id="ML769636">
    <property type="protein sequence ID" value="KAE9391088.1"/>
    <property type="molecule type" value="Genomic_DNA"/>
</dbReference>
<organism evidence="1 2">
    <name type="scientific">Gymnopus androsaceus JB14</name>
    <dbReference type="NCBI Taxonomy" id="1447944"/>
    <lineage>
        <taxon>Eukaryota</taxon>
        <taxon>Fungi</taxon>
        <taxon>Dikarya</taxon>
        <taxon>Basidiomycota</taxon>
        <taxon>Agaricomycotina</taxon>
        <taxon>Agaricomycetes</taxon>
        <taxon>Agaricomycetidae</taxon>
        <taxon>Agaricales</taxon>
        <taxon>Marasmiineae</taxon>
        <taxon>Omphalotaceae</taxon>
        <taxon>Gymnopus</taxon>
    </lineage>
</organism>
<feature type="non-terminal residue" evidence="1">
    <location>
        <position position="1"/>
    </location>
</feature>
<reference evidence="1" key="1">
    <citation type="journal article" date="2019" name="Environ. Microbiol.">
        <title>Fungal ecological strategies reflected in gene transcription - a case study of two litter decomposers.</title>
        <authorList>
            <person name="Barbi F."/>
            <person name="Kohler A."/>
            <person name="Barry K."/>
            <person name="Baskaran P."/>
            <person name="Daum C."/>
            <person name="Fauchery L."/>
            <person name="Ihrmark K."/>
            <person name="Kuo A."/>
            <person name="LaButti K."/>
            <person name="Lipzen A."/>
            <person name="Morin E."/>
            <person name="Grigoriev I.V."/>
            <person name="Henrissat B."/>
            <person name="Lindahl B."/>
            <person name="Martin F."/>
        </authorList>
    </citation>
    <scope>NUCLEOTIDE SEQUENCE</scope>
    <source>
        <strain evidence="1">JB14</strain>
    </source>
</reference>
<dbReference type="AlphaFoldDB" id="A0A6A4H0B6"/>
<proteinExistence type="predicted"/>
<protein>
    <submittedName>
        <fullName evidence="1">Uncharacterized protein</fullName>
    </submittedName>
</protein>
<accession>A0A6A4H0B6</accession>
<keyword evidence="2" id="KW-1185">Reference proteome</keyword>
<evidence type="ECO:0000313" key="1">
    <source>
        <dbReference type="EMBL" id="KAE9391088.1"/>
    </source>
</evidence>